<evidence type="ECO:0000259" key="4">
    <source>
        <dbReference type="Pfam" id="PF16220"/>
    </source>
</evidence>
<feature type="region of interest" description="Disordered" evidence="1">
    <location>
        <begin position="1"/>
        <end position="21"/>
    </location>
</feature>
<organism evidence="5 6">
    <name type="scientific">Corticimicrobacter populi</name>
    <dbReference type="NCBI Taxonomy" id="2175229"/>
    <lineage>
        <taxon>Bacteria</taxon>
        <taxon>Pseudomonadati</taxon>
        <taxon>Pseudomonadota</taxon>
        <taxon>Betaproteobacteria</taxon>
        <taxon>Burkholderiales</taxon>
        <taxon>Alcaligenaceae</taxon>
        <taxon>Corticimicrobacter</taxon>
    </lineage>
</organism>
<proteinExistence type="predicted"/>
<dbReference type="AlphaFoldDB" id="A0A2V1K1W0"/>
<keyword evidence="2" id="KW-1133">Transmembrane helix</keyword>
<dbReference type="PANTHER" id="PTHR30273">
    <property type="entry name" value="PERIPLASMIC SIGNAL SENSOR AND SIGMA FACTOR ACTIVATOR FECR-RELATED"/>
    <property type="match status" value="1"/>
</dbReference>
<evidence type="ECO:0000313" key="6">
    <source>
        <dbReference type="Proteomes" id="UP000245212"/>
    </source>
</evidence>
<feature type="domain" description="FecR N-terminal" evidence="4">
    <location>
        <begin position="26"/>
        <end position="65"/>
    </location>
</feature>
<comment type="caution">
    <text evidence="5">The sequence shown here is derived from an EMBL/GenBank/DDBJ whole genome shotgun (WGS) entry which is preliminary data.</text>
</comment>
<evidence type="ECO:0000313" key="5">
    <source>
        <dbReference type="EMBL" id="PWF23225.1"/>
    </source>
</evidence>
<reference evidence="6" key="1">
    <citation type="submission" date="2018-05" db="EMBL/GenBank/DDBJ databases">
        <authorList>
            <person name="Li Y."/>
        </authorList>
    </citation>
    <scope>NUCLEOTIDE SEQUENCE [LARGE SCALE GENOMIC DNA]</scope>
    <source>
        <strain evidence="6">3d-2-2</strain>
    </source>
</reference>
<gene>
    <name evidence="5" type="ORF">DD235_09560</name>
</gene>
<dbReference type="Gene3D" id="2.60.120.1440">
    <property type="match status" value="1"/>
</dbReference>
<name>A0A2V1K1W0_9BURK</name>
<evidence type="ECO:0008006" key="7">
    <source>
        <dbReference type="Google" id="ProtNLM"/>
    </source>
</evidence>
<dbReference type="Pfam" id="PF04773">
    <property type="entry name" value="FecR"/>
    <property type="match status" value="1"/>
</dbReference>
<keyword evidence="2" id="KW-0812">Transmembrane</keyword>
<dbReference type="InterPro" id="IPR012373">
    <property type="entry name" value="Ferrdict_sens_TM"/>
</dbReference>
<feature type="domain" description="FecR protein" evidence="3">
    <location>
        <begin position="133"/>
        <end position="224"/>
    </location>
</feature>
<feature type="transmembrane region" description="Helical" evidence="2">
    <location>
        <begin position="101"/>
        <end position="123"/>
    </location>
</feature>
<dbReference type="PANTHER" id="PTHR30273:SF2">
    <property type="entry name" value="PROTEIN FECR"/>
    <property type="match status" value="1"/>
</dbReference>
<evidence type="ECO:0000259" key="3">
    <source>
        <dbReference type="Pfam" id="PF04773"/>
    </source>
</evidence>
<dbReference type="PIRSF" id="PIRSF018266">
    <property type="entry name" value="FecR"/>
    <property type="match status" value="1"/>
</dbReference>
<dbReference type="InterPro" id="IPR032623">
    <property type="entry name" value="FecR_N"/>
</dbReference>
<dbReference type="Gene3D" id="3.55.50.30">
    <property type="match status" value="1"/>
</dbReference>
<keyword evidence="6" id="KW-1185">Reference proteome</keyword>
<dbReference type="Pfam" id="PF16220">
    <property type="entry name" value="DUF4880"/>
    <property type="match status" value="1"/>
</dbReference>
<accession>A0A2V1K1W0</accession>
<dbReference type="InterPro" id="IPR006860">
    <property type="entry name" value="FecR"/>
</dbReference>
<evidence type="ECO:0000256" key="2">
    <source>
        <dbReference type="SAM" id="Phobius"/>
    </source>
</evidence>
<dbReference type="EMBL" id="QETA01000003">
    <property type="protein sequence ID" value="PWF23225.1"/>
    <property type="molecule type" value="Genomic_DNA"/>
</dbReference>
<keyword evidence="2" id="KW-0472">Membrane</keyword>
<dbReference type="Proteomes" id="UP000245212">
    <property type="component" value="Unassembled WGS sequence"/>
</dbReference>
<protein>
    <recommendedName>
        <fullName evidence="7">Iron dicitrate transport regulator FecR</fullName>
    </recommendedName>
</protein>
<sequence>MPRTESGPRYSAMSTDSPTLPDDPRDAAAYWFARVHSGHFTVAEQAHFRQWRQADPRNEHEYRALDEIWQATSLVPEDTLRELLMAPEPAEACRQRTRRRWLVGAGASCAVAVAVGVFGYSHLLEYPEQVLRYATVHGEQRAETLPDGSVIEMNVATQLVVRYYGDRRDVELLEGEVAFDVRSNTARPFLVTAGEVNVRVTGTVFTVRKQQDRISVAVESGTVEVTSGRWWARDQALLTAGLAASVRGDAQLHVASADVAALTAWRQGKVVFRDQPLESVVHEMNRYLAQPIHFTDSRLKRLSMAGVFSIKDAEGFLQALQNQMPVIVVHRPDGGVDLSLLR</sequence>
<dbReference type="GO" id="GO:0016989">
    <property type="term" value="F:sigma factor antagonist activity"/>
    <property type="evidence" value="ECO:0007669"/>
    <property type="project" value="TreeGrafter"/>
</dbReference>
<evidence type="ECO:0000256" key="1">
    <source>
        <dbReference type="SAM" id="MobiDB-lite"/>
    </source>
</evidence>